<sequence length="179" mass="19773">MRQGFFVPFGGVDFVPSEFVQREQQQQQKASTEPIKSTPTPAPAPAPTQSENVVTPVAQKPTTPVSPVEVKSVPASRSTSGNDDRLKHQLDLDSAFEKFYKNSNSNYITTSRKSPFPPADVYHEDDDEEEVTRMDTDLPNSNATTPMSSRSPSPARSVTSSVKRSRTPILEDVVDEEFL</sequence>
<organism evidence="1 2">
    <name type="scientific">Candida boidinii</name>
    <name type="common">Yeast</name>
    <dbReference type="NCBI Taxonomy" id="5477"/>
    <lineage>
        <taxon>Eukaryota</taxon>
        <taxon>Fungi</taxon>
        <taxon>Dikarya</taxon>
        <taxon>Ascomycota</taxon>
        <taxon>Saccharomycotina</taxon>
        <taxon>Pichiomycetes</taxon>
        <taxon>Pichiales</taxon>
        <taxon>Pichiaceae</taxon>
        <taxon>Ogataea</taxon>
        <taxon>Ogataea/Candida clade</taxon>
    </lineage>
</organism>
<evidence type="ECO:0000313" key="1">
    <source>
        <dbReference type="EMBL" id="GME91078.1"/>
    </source>
</evidence>
<proteinExistence type="predicted"/>
<reference evidence="1" key="1">
    <citation type="submission" date="2023-04" db="EMBL/GenBank/DDBJ databases">
        <title>Candida boidinii NBRC 1967.</title>
        <authorList>
            <person name="Ichikawa N."/>
            <person name="Sato H."/>
            <person name="Tonouchi N."/>
        </authorList>
    </citation>
    <scope>NUCLEOTIDE SEQUENCE</scope>
    <source>
        <strain evidence="1">NBRC 1967</strain>
    </source>
</reference>
<dbReference type="Proteomes" id="UP001165101">
    <property type="component" value="Unassembled WGS sequence"/>
</dbReference>
<evidence type="ECO:0000313" key="2">
    <source>
        <dbReference type="Proteomes" id="UP001165101"/>
    </source>
</evidence>
<gene>
    <name evidence="1" type="ORF">Cboi01_000214400</name>
</gene>
<protein>
    <submittedName>
        <fullName evidence="1">Unnamed protein product</fullName>
    </submittedName>
</protein>
<dbReference type="EMBL" id="BSXV01000907">
    <property type="protein sequence ID" value="GME91078.1"/>
    <property type="molecule type" value="Genomic_DNA"/>
</dbReference>
<accession>A0ACB5TMK7</accession>
<name>A0ACB5TMK7_CANBO</name>
<keyword evidence="2" id="KW-1185">Reference proteome</keyword>
<comment type="caution">
    <text evidence="1">The sequence shown here is derived from an EMBL/GenBank/DDBJ whole genome shotgun (WGS) entry which is preliminary data.</text>
</comment>